<dbReference type="EMBL" id="JBHRWW010000004">
    <property type="protein sequence ID" value="MFC3688136.1"/>
    <property type="molecule type" value="Genomic_DNA"/>
</dbReference>
<name>A0ABV7WE82_9MICO</name>
<gene>
    <name evidence="2" type="ORF">ACFOLH_07260</name>
</gene>
<sequence length="191" mass="19957">MPASRPSWRRVSPTADVHLTASTPTAALSRVQTGVGFLRAGLLLPDGAPALRLGCAWQHGTPQGPRQRWTAGGLDRGGRSPVRVHDSPEELDVDLLAVHPLARLLVVAWPERAAHAGGGLLVVRTEGGSRVDAPVPAAAPGTSTVLLSGYVVDGELVLRAESRTVPGGPAQACGAYGYDALRWLDDHQPVP</sequence>
<dbReference type="RefSeq" id="WP_376984073.1">
    <property type="nucleotide sequence ID" value="NZ_JBHRWW010000004.1"/>
</dbReference>
<accession>A0ABV7WE82</accession>
<reference evidence="3" key="1">
    <citation type="journal article" date="2019" name="Int. J. Syst. Evol. Microbiol.">
        <title>The Global Catalogue of Microorganisms (GCM) 10K type strain sequencing project: providing services to taxonomists for standard genome sequencing and annotation.</title>
        <authorList>
            <consortium name="The Broad Institute Genomics Platform"/>
            <consortium name="The Broad Institute Genome Sequencing Center for Infectious Disease"/>
            <person name="Wu L."/>
            <person name="Ma J."/>
        </authorList>
    </citation>
    <scope>NUCLEOTIDE SEQUENCE [LARGE SCALE GENOMIC DNA]</scope>
    <source>
        <strain evidence="3">NCAIM B.02333</strain>
    </source>
</reference>
<organism evidence="2 3">
    <name type="scientific">Aquipuribacter hungaricus</name>
    <dbReference type="NCBI Taxonomy" id="545624"/>
    <lineage>
        <taxon>Bacteria</taxon>
        <taxon>Bacillati</taxon>
        <taxon>Actinomycetota</taxon>
        <taxon>Actinomycetes</taxon>
        <taxon>Micrococcales</taxon>
        <taxon>Intrasporangiaceae</taxon>
        <taxon>Aquipuribacter</taxon>
    </lineage>
</organism>
<proteinExistence type="predicted"/>
<protein>
    <submittedName>
        <fullName evidence="2">Uncharacterized protein</fullName>
    </submittedName>
</protein>
<feature type="region of interest" description="Disordered" evidence="1">
    <location>
        <begin position="59"/>
        <end position="80"/>
    </location>
</feature>
<evidence type="ECO:0000256" key="1">
    <source>
        <dbReference type="SAM" id="MobiDB-lite"/>
    </source>
</evidence>
<dbReference type="Proteomes" id="UP001595685">
    <property type="component" value="Unassembled WGS sequence"/>
</dbReference>
<evidence type="ECO:0000313" key="2">
    <source>
        <dbReference type="EMBL" id="MFC3688136.1"/>
    </source>
</evidence>
<evidence type="ECO:0000313" key="3">
    <source>
        <dbReference type="Proteomes" id="UP001595685"/>
    </source>
</evidence>
<comment type="caution">
    <text evidence="2">The sequence shown here is derived from an EMBL/GenBank/DDBJ whole genome shotgun (WGS) entry which is preliminary data.</text>
</comment>
<keyword evidence="3" id="KW-1185">Reference proteome</keyword>